<protein>
    <recommendedName>
        <fullName evidence="10">Olfactory receptor</fullName>
    </recommendedName>
</protein>
<evidence type="ECO:0000256" key="5">
    <source>
        <dbReference type="ARBA" id="ARBA00022725"/>
    </source>
</evidence>
<dbReference type="PROSITE" id="PS00237">
    <property type="entry name" value="G_PROTEIN_RECEP_F1_1"/>
    <property type="match status" value="1"/>
</dbReference>
<feature type="transmembrane region" description="Helical" evidence="10">
    <location>
        <begin position="272"/>
        <end position="291"/>
    </location>
</feature>
<dbReference type="Proteomes" id="UP000472272">
    <property type="component" value="Chromosome 2"/>
</dbReference>
<dbReference type="PRINTS" id="PR00245">
    <property type="entry name" value="OLFACTORYR"/>
</dbReference>
<sequence>MEKNNATSWSEFILMGFLSQSKSPSVIMTLFVMMFIMVLSENSLLLYLIHVDSGLHSPMYFFLGQLSVMDISQTLTIGPKMLVDFLREKNTISLTGCSAQIFFVLLMGNAECLILAAMSYDRYVAICKPLQYPVLMRRTVCLILTAVVWFCAFGALGPSMYVRLLHYCGSNVIHHIFCDLPSMLKLSCSDTSRLEKTLVFTGFLLLILPSAIILASYVCILATVLRVHSSERSHKALSTCLSHLTVVGLFYGAAMFKYLRPRSYQMPYHDDMVSVFCIIITPMMNPLIYSLRNRDVLAALRKTKLCQSLWRHSTL</sequence>
<comment type="similarity">
    <text evidence="9">Belongs to the G-protein coupled receptor 1 family.</text>
</comment>
<dbReference type="PANTHER" id="PTHR26453">
    <property type="entry name" value="OLFACTORY RECEPTOR"/>
    <property type="match status" value="1"/>
</dbReference>
<reference evidence="12" key="3">
    <citation type="submission" date="2025-09" db="UniProtKB">
        <authorList>
            <consortium name="Ensembl"/>
        </authorList>
    </citation>
    <scope>IDENTIFICATION</scope>
</reference>
<feature type="transmembrane region" description="Helical" evidence="10">
    <location>
        <begin position="199"/>
        <end position="224"/>
    </location>
</feature>
<feature type="transmembrane region" description="Helical" evidence="10">
    <location>
        <begin position="139"/>
        <end position="157"/>
    </location>
</feature>
<keyword evidence="7 10" id="KW-0472">Membrane</keyword>
<comment type="subcellular location">
    <subcellularLocation>
        <location evidence="1 10">Cell membrane</location>
        <topology evidence="1 10">Multi-pass membrane protein</topology>
    </subcellularLocation>
</comment>
<keyword evidence="4 9" id="KW-0812">Transmembrane</keyword>
<feature type="transmembrane region" description="Helical" evidence="10">
    <location>
        <begin position="26"/>
        <end position="48"/>
    </location>
</feature>
<dbReference type="OMA" id="CGSCHIN"/>
<dbReference type="PRINTS" id="PR00237">
    <property type="entry name" value="GPCRRHODOPSN"/>
</dbReference>
<dbReference type="InterPro" id="IPR000725">
    <property type="entry name" value="Olfact_rcpt"/>
</dbReference>
<evidence type="ECO:0000256" key="2">
    <source>
        <dbReference type="ARBA" id="ARBA00022475"/>
    </source>
</evidence>
<dbReference type="GO" id="GO:0005886">
    <property type="term" value="C:plasma membrane"/>
    <property type="evidence" value="ECO:0007669"/>
    <property type="project" value="UniProtKB-SubCell"/>
</dbReference>
<feature type="transmembrane region" description="Helical" evidence="10">
    <location>
        <begin position="60"/>
        <end position="78"/>
    </location>
</feature>
<proteinExistence type="inferred from homology"/>
<reference evidence="12 13" key="1">
    <citation type="journal article" date="2019" name="Proc. Natl. Acad. Sci. U.S.A.">
        <title>Regulatory changes in pterin and carotenoid genes underlie balanced color polymorphisms in the wall lizard.</title>
        <authorList>
            <person name="Andrade P."/>
            <person name="Pinho C."/>
            <person name="Perez I de Lanuza G."/>
            <person name="Afonso S."/>
            <person name="Brejcha J."/>
            <person name="Rubin C.J."/>
            <person name="Wallerman O."/>
            <person name="Pereira P."/>
            <person name="Sabatino S.J."/>
            <person name="Bellati A."/>
            <person name="Pellitteri-Rosa D."/>
            <person name="Bosakova Z."/>
            <person name="Bunikis I."/>
            <person name="Carretero M.A."/>
            <person name="Feiner N."/>
            <person name="Marsik P."/>
            <person name="Pauperio F."/>
            <person name="Salvi D."/>
            <person name="Soler L."/>
            <person name="While G.M."/>
            <person name="Uller T."/>
            <person name="Font E."/>
            <person name="Andersson L."/>
            <person name="Carneiro M."/>
        </authorList>
    </citation>
    <scope>NUCLEOTIDE SEQUENCE</scope>
</reference>
<name>A0A670ISA3_PODMU</name>
<evidence type="ECO:0000313" key="13">
    <source>
        <dbReference type="Proteomes" id="UP000472272"/>
    </source>
</evidence>
<evidence type="ECO:0000256" key="10">
    <source>
        <dbReference type="RuleBase" id="RU363047"/>
    </source>
</evidence>
<dbReference type="GeneTree" id="ENSGT01150000286990"/>
<evidence type="ECO:0000256" key="6">
    <source>
        <dbReference type="ARBA" id="ARBA00022989"/>
    </source>
</evidence>
<dbReference type="AlphaFoldDB" id="A0A670ISA3"/>
<feature type="domain" description="G-protein coupled receptors family 1 profile" evidence="11">
    <location>
        <begin position="41"/>
        <end position="289"/>
    </location>
</feature>
<evidence type="ECO:0000259" key="11">
    <source>
        <dbReference type="PROSITE" id="PS50262"/>
    </source>
</evidence>
<dbReference type="PROSITE" id="PS50262">
    <property type="entry name" value="G_PROTEIN_RECEP_F1_2"/>
    <property type="match status" value="1"/>
</dbReference>
<keyword evidence="9" id="KW-0675">Receptor</keyword>
<keyword evidence="3 10" id="KW-0716">Sensory transduction</keyword>
<dbReference type="Gene3D" id="1.20.1070.10">
    <property type="entry name" value="Rhodopsin 7-helix transmembrane proteins"/>
    <property type="match status" value="1"/>
</dbReference>
<evidence type="ECO:0000256" key="8">
    <source>
        <dbReference type="ARBA" id="ARBA00023224"/>
    </source>
</evidence>
<dbReference type="GO" id="GO:0004930">
    <property type="term" value="F:G protein-coupled receptor activity"/>
    <property type="evidence" value="ECO:0007669"/>
    <property type="project" value="UniProtKB-KW"/>
</dbReference>
<keyword evidence="5 10" id="KW-0552">Olfaction</keyword>
<feature type="transmembrane region" description="Helical" evidence="10">
    <location>
        <begin position="236"/>
        <end position="260"/>
    </location>
</feature>
<keyword evidence="8 9" id="KW-0807">Transducer</keyword>
<evidence type="ECO:0000256" key="3">
    <source>
        <dbReference type="ARBA" id="ARBA00022606"/>
    </source>
</evidence>
<evidence type="ECO:0000256" key="7">
    <source>
        <dbReference type="ARBA" id="ARBA00023136"/>
    </source>
</evidence>
<dbReference type="SUPFAM" id="SSF81321">
    <property type="entry name" value="Family A G protein-coupled receptor-like"/>
    <property type="match status" value="1"/>
</dbReference>
<evidence type="ECO:0000256" key="9">
    <source>
        <dbReference type="RuleBase" id="RU000688"/>
    </source>
</evidence>
<reference evidence="12" key="2">
    <citation type="submission" date="2025-08" db="UniProtKB">
        <authorList>
            <consortium name="Ensembl"/>
        </authorList>
    </citation>
    <scope>IDENTIFICATION</scope>
</reference>
<dbReference type="InterPro" id="IPR000276">
    <property type="entry name" value="GPCR_Rhodpsn"/>
</dbReference>
<evidence type="ECO:0000256" key="4">
    <source>
        <dbReference type="ARBA" id="ARBA00022692"/>
    </source>
</evidence>
<evidence type="ECO:0000256" key="1">
    <source>
        <dbReference type="ARBA" id="ARBA00004651"/>
    </source>
</evidence>
<dbReference type="Pfam" id="PF13853">
    <property type="entry name" value="7tm_4"/>
    <property type="match status" value="1"/>
</dbReference>
<keyword evidence="2 10" id="KW-1003">Cell membrane</keyword>
<dbReference type="InterPro" id="IPR017452">
    <property type="entry name" value="GPCR_Rhodpsn_7TM"/>
</dbReference>
<keyword evidence="6 10" id="KW-1133">Transmembrane helix</keyword>
<dbReference type="Ensembl" id="ENSPMRT00000015031.1">
    <property type="protein sequence ID" value="ENSPMRP00000014067.1"/>
    <property type="gene ID" value="ENSPMRG00000009409.1"/>
</dbReference>
<keyword evidence="13" id="KW-1185">Reference proteome</keyword>
<feature type="transmembrane region" description="Helical" evidence="10">
    <location>
        <begin position="98"/>
        <end position="118"/>
    </location>
</feature>
<dbReference type="GO" id="GO:0004984">
    <property type="term" value="F:olfactory receptor activity"/>
    <property type="evidence" value="ECO:0007669"/>
    <property type="project" value="InterPro"/>
</dbReference>
<accession>A0A670ISA3</accession>
<evidence type="ECO:0000313" key="12">
    <source>
        <dbReference type="Ensembl" id="ENSPMRP00000014067.1"/>
    </source>
</evidence>
<organism evidence="12 13">
    <name type="scientific">Podarcis muralis</name>
    <name type="common">Wall lizard</name>
    <name type="synonym">Lacerta muralis</name>
    <dbReference type="NCBI Taxonomy" id="64176"/>
    <lineage>
        <taxon>Eukaryota</taxon>
        <taxon>Metazoa</taxon>
        <taxon>Chordata</taxon>
        <taxon>Craniata</taxon>
        <taxon>Vertebrata</taxon>
        <taxon>Euteleostomi</taxon>
        <taxon>Lepidosauria</taxon>
        <taxon>Squamata</taxon>
        <taxon>Bifurcata</taxon>
        <taxon>Unidentata</taxon>
        <taxon>Episquamata</taxon>
        <taxon>Laterata</taxon>
        <taxon>Lacertibaenia</taxon>
        <taxon>Lacertidae</taxon>
        <taxon>Podarcis</taxon>
    </lineage>
</organism>
<keyword evidence="9" id="KW-0297">G-protein coupled receptor</keyword>